<proteinExistence type="predicted"/>
<feature type="transmembrane region" description="Helical" evidence="1">
    <location>
        <begin position="72"/>
        <end position="90"/>
    </location>
</feature>
<dbReference type="InterPro" id="IPR058534">
    <property type="entry name" value="YjdF"/>
</dbReference>
<keyword evidence="1" id="KW-0472">Membrane</keyword>
<evidence type="ECO:0000256" key="1">
    <source>
        <dbReference type="SAM" id="Phobius"/>
    </source>
</evidence>
<dbReference type="KEGG" id="tbd:Tbd_2287"/>
<keyword evidence="1" id="KW-0812">Transmembrane</keyword>
<dbReference type="Pfam" id="PF09997">
    <property type="entry name" value="DUF2238"/>
    <property type="match status" value="1"/>
</dbReference>
<dbReference type="Proteomes" id="UP000008291">
    <property type="component" value="Chromosome"/>
</dbReference>
<name>Q3SGL0_THIDA</name>
<organism evidence="2 3">
    <name type="scientific">Thiobacillus denitrificans (strain ATCC 25259 / T1)</name>
    <dbReference type="NCBI Taxonomy" id="292415"/>
    <lineage>
        <taxon>Bacteria</taxon>
        <taxon>Pseudomonadati</taxon>
        <taxon>Pseudomonadota</taxon>
        <taxon>Betaproteobacteria</taxon>
        <taxon>Nitrosomonadales</taxon>
        <taxon>Thiobacillaceae</taxon>
        <taxon>Thiobacillus</taxon>
    </lineage>
</organism>
<sequence length="251" mass="28564">MVSDNAAAIDDPRRTHRRYLLILSGLFALLWIALAIDPLYRDDWALENALVVVFVLAIALSYRRLPLSRISYTLIFLFLCLHEVGAHYTYAEVPYDDWFMAVSGVSLNDVLGWERNNFDRVVHFLYGLLIAYPVREIFLRVAAVRGFWGYFLPLDLTMSTSAMFELFEWAAAELFGGGLGVAYLGTQGDVWDAHKDMALASLGALIAMLITYAINRTLQRDFAEEWAQSLKVKEPRPLGEYALARMLKRRA</sequence>
<dbReference type="RefSeq" id="WP_011312799.1">
    <property type="nucleotide sequence ID" value="NC_007404.1"/>
</dbReference>
<dbReference type="HOGENOM" id="CLU_087528_2_0_4"/>
<keyword evidence="3" id="KW-1185">Reference proteome</keyword>
<protein>
    <submittedName>
        <fullName evidence="2">Putative integral membrane protein</fullName>
    </submittedName>
</protein>
<dbReference type="OrthoDB" id="9786473at2"/>
<dbReference type="PIRSF" id="PIRSF020606">
    <property type="entry name" value="UCP020606"/>
    <property type="match status" value="1"/>
</dbReference>
<evidence type="ECO:0000313" key="2">
    <source>
        <dbReference type="EMBL" id="AAZ98240.1"/>
    </source>
</evidence>
<feature type="transmembrane region" description="Helical" evidence="1">
    <location>
        <begin position="19"/>
        <end position="36"/>
    </location>
</feature>
<dbReference type="EMBL" id="CP000116">
    <property type="protein sequence ID" value="AAZ98240.1"/>
    <property type="molecule type" value="Genomic_DNA"/>
</dbReference>
<dbReference type="eggNOG" id="COG3647">
    <property type="taxonomic scope" value="Bacteria"/>
</dbReference>
<feature type="transmembrane region" description="Helical" evidence="1">
    <location>
        <begin position="197"/>
        <end position="214"/>
    </location>
</feature>
<feature type="transmembrane region" description="Helical" evidence="1">
    <location>
        <begin position="48"/>
        <end position="65"/>
    </location>
</feature>
<gene>
    <name evidence="2" type="ordered locus">Tbd_2287</name>
</gene>
<accession>Q3SGL0</accession>
<feature type="transmembrane region" description="Helical" evidence="1">
    <location>
        <begin position="166"/>
        <end position="185"/>
    </location>
</feature>
<dbReference type="AlphaFoldDB" id="Q3SGL0"/>
<dbReference type="InterPro" id="IPR014509">
    <property type="entry name" value="YjdF-like"/>
</dbReference>
<keyword evidence="1" id="KW-1133">Transmembrane helix</keyword>
<evidence type="ECO:0000313" key="3">
    <source>
        <dbReference type="Proteomes" id="UP000008291"/>
    </source>
</evidence>
<reference evidence="2 3" key="1">
    <citation type="journal article" date="2006" name="J. Bacteriol.">
        <title>The genome sequence of the obligately chemolithoautotrophic, facultatively anaerobic bacterium Thiobacillus denitrificans.</title>
        <authorList>
            <person name="Beller H.R."/>
            <person name="Chain P.S."/>
            <person name="Letain T.E."/>
            <person name="Chakicherla A."/>
            <person name="Larimer F.W."/>
            <person name="Richardson P.M."/>
            <person name="Coleman M.A."/>
            <person name="Wood A.P."/>
            <person name="Kelly D.P."/>
        </authorList>
    </citation>
    <scope>NUCLEOTIDE SEQUENCE [LARGE SCALE GENOMIC DNA]</scope>
    <source>
        <strain evidence="2 3">ATCC 25259</strain>
    </source>
</reference>